<evidence type="ECO:0000313" key="2">
    <source>
        <dbReference type="Proteomes" id="UP001597063"/>
    </source>
</evidence>
<name>A0ABW2XKC6_9ACTN</name>
<keyword evidence="2" id="KW-1185">Reference proteome</keyword>
<organism evidence="1 2">
    <name type="scientific">Actinomadura fibrosa</name>
    <dbReference type="NCBI Taxonomy" id="111802"/>
    <lineage>
        <taxon>Bacteria</taxon>
        <taxon>Bacillati</taxon>
        <taxon>Actinomycetota</taxon>
        <taxon>Actinomycetes</taxon>
        <taxon>Streptosporangiales</taxon>
        <taxon>Thermomonosporaceae</taxon>
        <taxon>Actinomadura</taxon>
    </lineage>
</organism>
<sequence length="319" mass="33974">MSSTVEVYVADWRDAAAVAQRVAVALETSGYFRATHGYTYTIKTASWFTGPGVLTLRLTESDWDEDDPDLCTAFESYAYEVSAELAGVPGLARDEVLERVGRSLFDRLMVLGLPLAFGNGTDIFADFLPGRGVRDFPPGTDLDADGRDVWFEPRLHGTDEQDGPAPERTVLRRGTVTVFEVGGLVQLVPQVAVGGGRRRAVAPVASLRRGAGPEVIGRALAEVLDRSARPDVVVDADPWSWVTGTSRLDADAYARQAVSVDVELVGEVLQAVLHGAYSGPPRGGVAQGPVIGDVVRRDIGRWDDAEVGGVVLGLLSGAG</sequence>
<gene>
    <name evidence="1" type="ORF">ACFQZM_20070</name>
</gene>
<protein>
    <submittedName>
        <fullName evidence="1">Uncharacterized protein</fullName>
    </submittedName>
</protein>
<dbReference type="EMBL" id="JBHTGP010000011">
    <property type="protein sequence ID" value="MFD0686806.1"/>
    <property type="molecule type" value="Genomic_DNA"/>
</dbReference>
<evidence type="ECO:0000313" key="1">
    <source>
        <dbReference type="EMBL" id="MFD0686806.1"/>
    </source>
</evidence>
<accession>A0ABW2XKC6</accession>
<dbReference type="Proteomes" id="UP001597063">
    <property type="component" value="Unassembled WGS sequence"/>
</dbReference>
<dbReference type="RefSeq" id="WP_131761566.1">
    <property type="nucleotide sequence ID" value="NZ_CAACUY010000174.1"/>
</dbReference>
<proteinExistence type="predicted"/>
<reference evidence="2" key="1">
    <citation type="journal article" date="2019" name="Int. J. Syst. Evol. Microbiol.">
        <title>The Global Catalogue of Microorganisms (GCM) 10K type strain sequencing project: providing services to taxonomists for standard genome sequencing and annotation.</title>
        <authorList>
            <consortium name="The Broad Institute Genomics Platform"/>
            <consortium name="The Broad Institute Genome Sequencing Center for Infectious Disease"/>
            <person name="Wu L."/>
            <person name="Ma J."/>
        </authorList>
    </citation>
    <scope>NUCLEOTIDE SEQUENCE [LARGE SCALE GENOMIC DNA]</scope>
    <source>
        <strain evidence="2">JCM 9371</strain>
    </source>
</reference>
<comment type="caution">
    <text evidence="1">The sequence shown here is derived from an EMBL/GenBank/DDBJ whole genome shotgun (WGS) entry which is preliminary data.</text>
</comment>